<dbReference type="CTD" id="8575394"/>
<dbReference type="OMA" id="TANRNTY"/>
<proteinExistence type="predicted"/>
<protein>
    <submittedName>
        <fullName evidence="1">Protein CBR-CLEC-171</fullName>
    </submittedName>
</protein>
<accession>A8X0S6</accession>
<dbReference type="PANTHER" id="PTHR47629">
    <property type="entry name" value="C-TYPE LECTIN-RELATED"/>
    <property type="match status" value="1"/>
</dbReference>
<organism evidence="1 2">
    <name type="scientific">Caenorhabditis briggsae</name>
    <dbReference type="NCBI Taxonomy" id="6238"/>
    <lineage>
        <taxon>Eukaryota</taxon>
        <taxon>Metazoa</taxon>
        <taxon>Ecdysozoa</taxon>
        <taxon>Nematoda</taxon>
        <taxon>Chromadorea</taxon>
        <taxon>Rhabditida</taxon>
        <taxon>Rhabditina</taxon>
        <taxon>Rhabditomorpha</taxon>
        <taxon>Rhabditoidea</taxon>
        <taxon>Rhabditidae</taxon>
        <taxon>Peloderinae</taxon>
        <taxon>Caenorhabditis</taxon>
    </lineage>
</organism>
<dbReference type="Proteomes" id="UP000008549">
    <property type="component" value="Unassembled WGS sequence"/>
</dbReference>
<evidence type="ECO:0000313" key="2">
    <source>
        <dbReference type="Proteomes" id="UP000008549"/>
    </source>
</evidence>
<dbReference type="AlphaFoldDB" id="A8X0S6"/>
<gene>
    <name evidence="1" type="primary">Cbr-clec-171</name>
    <name evidence="1" type="ORF">CBG_06158</name>
</gene>
<dbReference type="eggNOG" id="ENOG502R247">
    <property type="taxonomic scope" value="Eukaryota"/>
</dbReference>
<dbReference type="EMBL" id="HE600986">
    <property type="protein sequence ID" value="CAP26236.2"/>
    <property type="molecule type" value="Genomic_DNA"/>
</dbReference>
<dbReference type="STRING" id="6238.A8X0S6"/>
<dbReference type="PANTHER" id="PTHR47629:SF1">
    <property type="entry name" value="C-TYPE LECTIN DOMAIN-CONTAINING PROTEIN-RELATED"/>
    <property type="match status" value="1"/>
</dbReference>
<reference evidence="1 2" key="2">
    <citation type="journal article" date="2011" name="PLoS Genet.">
        <title>Caenorhabditis briggsae recombinant inbred line genotypes reveal inter-strain incompatibility and the evolution of recombination.</title>
        <authorList>
            <person name="Ross J.A."/>
            <person name="Koboldt D.C."/>
            <person name="Staisch J.E."/>
            <person name="Chamberlin H.M."/>
            <person name="Gupta B.P."/>
            <person name="Miller R.D."/>
            <person name="Baird S.E."/>
            <person name="Haag E.S."/>
        </authorList>
    </citation>
    <scope>NUCLEOTIDE SEQUENCE [LARGE SCALE GENOMIC DNA]</scope>
    <source>
        <strain evidence="1 2">AF16</strain>
    </source>
</reference>
<sequence>MAWNSNDSCTMYNFNSMSPVVKGSSKNGSVVAFKVTSPENQCPVGLNPPTFDNQNATGRLYVNNYPPSFPYYVNYTMYFDNGIWKMSYIHKGQELRKLTKSKDIYARIDGVRYTTCRSNPKTADCRSPKGFKFTGRTISNFNNYKWVSNSSAMATKNDNCLVMVFKGTGSVKIDVRGCPYDTAPLKTQLVFCSRRAWSFPDLHFN</sequence>
<name>A8X0S6_CAEBR</name>
<dbReference type="HOGENOM" id="CLU_045736_1_0_1"/>
<dbReference type="RefSeq" id="XP_045093055.1">
    <property type="nucleotide sequence ID" value="XM_045235646.1"/>
</dbReference>
<dbReference type="GeneID" id="8575394"/>
<reference evidence="1 2" key="1">
    <citation type="journal article" date="2003" name="PLoS Biol.">
        <title>The genome sequence of Caenorhabditis briggsae: a platform for comparative genomics.</title>
        <authorList>
            <person name="Stein L.D."/>
            <person name="Bao Z."/>
            <person name="Blasiar D."/>
            <person name="Blumenthal T."/>
            <person name="Brent M.R."/>
            <person name="Chen N."/>
            <person name="Chinwalla A."/>
            <person name="Clarke L."/>
            <person name="Clee C."/>
            <person name="Coghlan A."/>
            <person name="Coulson A."/>
            <person name="D'Eustachio P."/>
            <person name="Fitch D.H."/>
            <person name="Fulton L.A."/>
            <person name="Fulton R.E."/>
            <person name="Griffiths-Jones S."/>
            <person name="Harris T.W."/>
            <person name="Hillier L.W."/>
            <person name="Kamath R."/>
            <person name="Kuwabara P.E."/>
            <person name="Mardis E.R."/>
            <person name="Marra M.A."/>
            <person name="Miner T.L."/>
            <person name="Minx P."/>
            <person name="Mullikin J.C."/>
            <person name="Plumb R.W."/>
            <person name="Rogers J."/>
            <person name="Schein J.E."/>
            <person name="Sohrmann M."/>
            <person name="Spieth J."/>
            <person name="Stajich J.E."/>
            <person name="Wei C."/>
            <person name="Willey D."/>
            <person name="Wilson R.K."/>
            <person name="Durbin R."/>
            <person name="Waterston R.H."/>
        </authorList>
    </citation>
    <scope>NUCLEOTIDE SEQUENCE [LARGE SCALE GENOMIC DNA]</scope>
    <source>
        <strain evidence="1 2">AF16</strain>
    </source>
</reference>
<dbReference type="KEGG" id="cbr:CBG_06158"/>
<evidence type="ECO:0000313" key="1">
    <source>
        <dbReference type="EMBL" id="CAP26236.2"/>
    </source>
</evidence>
<dbReference type="InParanoid" id="A8X0S6"/>
<keyword evidence="2" id="KW-1185">Reference proteome</keyword>